<name>A0AAE3FZ33_9EURY</name>
<gene>
    <name evidence="2" type="ORF">AArcSt2_13680</name>
</gene>
<comment type="caution">
    <text evidence="2">The sequence shown here is derived from an EMBL/GenBank/DDBJ whole genome shotgun (WGS) entry which is preliminary data.</text>
</comment>
<sequence>MTDHSDGDTFGVQIHRTLNELQFIVQVPSDIDSGWTDPDTFQTLVENHVWNILDQQAVLEQIVSMTEPGDTVSLGTISLLPNGDVTSHSLQLE</sequence>
<evidence type="ECO:0000313" key="3">
    <source>
        <dbReference type="Proteomes" id="UP001203207"/>
    </source>
</evidence>
<accession>A0AAE3FZ33</accession>
<dbReference type="InterPro" id="IPR058437">
    <property type="entry name" value="DUF8124"/>
</dbReference>
<feature type="domain" description="DUF8124" evidence="1">
    <location>
        <begin position="6"/>
        <end position="91"/>
    </location>
</feature>
<organism evidence="2 3">
    <name type="scientific">Natronocalculus amylovorans</name>
    <dbReference type="NCBI Taxonomy" id="2917812"/>
    <lineage>
        <taxon>Archaea</taxon>
        <taxon>Methanobacteriati</taxon>
        <taxon>Methanobacteriota</taxon>
        <taxon>Stenosarchaea group</taxon>
        <taxon>Halobacteria</taxon>
        <taxon>Halobacteriales</taxon>
        <taxon>Haloferacaceae</taxon>
        <taxon>Natronocalculus</taxon>
    </lineage>
</organism>
<reference evidence="2" key="1">
    <citation type="journal article" date="2022" name="Syst. Appl. Microbiol.">
        <title>Natronocalculus amylovorans gen. nov., sp. nov., and Natranaeroarchaeum aerophilus sp. nov., dominant culturable amylolytic natronoarchaea from hypersaline soda lakes in southwestern Siberia.</title>
        <authorList>
            <person name="Sorokin D.Y."/>
            <person name="Elcheninov A.G."/>
            <person name="Khizhniak T.V."/>
            <person name="Koenen M."/>
            <person name="Bale N.J."/>
            <person name="Damste J.S.S."/>
            <person name="Kublanov I.V."/>
        </authorList>
    </citation>
    <scope>NUCLEOTIDE SEQUENCE</scope>
    <source>
        <strain evidence="2">AArc-St2</strain>
    </source>
</reference>
<keyword evidence="3" id="KW-1185">Reference proteome</keyword>
<evidence type="ECO:0000259" key="1">
    <source>
        <dbReference type="Pfam" id="PF26445"/>
    </source>
</evidence>
<proteinExistence type="predicted"/>
<dbReference type="Proteomes" id="UP001203207">
    <property type="component" value="Unassembled WGS sequence"/>
</dbReference>
<protein>
    <recommendedName>
        <fullName evidence="1">DUF8124 domain-containing protein</fullName>
    </recommendedName>
</protein>
<reference evidence="2" key="2">
    <citation type="submission" date="2022-02" db="EMBL/GenBank/DDBJ databases">
        <authorList>
            <person name="Elcheninov A.G."/>
            <person name="Sorokin D.Y."/>
            <person name="Kublanov I.V."/>
        </authorList>
    </citation>
    <scope>NUCLEOTIDE SEQUENCE</scope>
    <source>
        <strain evidence="2">AArc-St2</strain>
    </source>
</reference>
<evidence type="ECO:0000313" key="2">
    <source>
        <dbReference type="EMBL" id="MCL9817987.1"/>
    </source>
</evidence>
<dbReference type="RefSeq" id="WP_250585378.1">
    <property type="nucleotide sequence ID" value="NZ_JAKRVX010000006.1"/>
</dbReference>
<dbReference type="Pfam" id="PF26445">
    <property type="entry name" value="DUF8124"/>
    <property type="match status" value="1"/>
</dbReference>
<dbReference type="AlphaFoldDB" id="A0AAE3FZ33"/>
<dbReference type="EMBL" id="JAKRVX010000006">
    <property type="protein sequence ID" value="MCL9817987.1"/>
    <property type="molecule type" value="Genomic_DNA"/>
</dbReference>